<proteinExistence type="predicted"/>
<gene>
    <name evidence="2" type="ORF">WJX74_006555</name>
</gene>
<keyword evidence="3" id="KW-1185">Reference proteome</keyword>
<evidence type="ECO:0000313" key="3">
    <source>
        <dbReference type="Proteomes" id="UP001438707"/>
    </source>
</evidence>
<dbReference type="Pfam" id="PF13847">
    <property type="entry name" value="Methyltransf_31"/>
    <property type="match status" value="1"/>
</dbReference>
<sequence>MALTSRMQQPRFLQQSQYKERLKTFWTGRGSSCDVNNTFHPKVAHELVARAQLRKGWRVLELCTGTGMVALEAAELVGASGHVVGVDISASMLQEAQERVASCGRAGIGSEVHAKGFQSAHVWEKYETLPFRGMDAAALSEFIWIMLLNTPFTQLESVIPKSRLADLQPSFLERAIPMAQEWTVGRDIIAPHAHLWAIASK</sequence>
<dbReference type="Gene3D" id="3.40.50.150">
    <property type="entry name" value="Vaccinia Virus protein VP39"/>
    <property type="match status" value="1"/>
</dbReference>
<dbReference type="CDD" id="cd02440">
    <property type="entry name" value="AdoMet_MTases"/>
    <property type="match status" value="1"/>
</dbReference>
<dbReference type="AlphaFoldDB" id="A0AAW1S6G3"/>
<protein>
    <recommendedName>
        <fullName evidence="1">Methyltransferase domain-containing protein</fullName>
    </recommendedName>
</protein>
<dbReference type="EMBL" id="JALJOS010000003">
    <property type="protein sequence ID" value="KAK9841477.1"/>
    <property type="molecule type" value="Genomic_DNA"/>
</dbReference>
<dbReference type="InterPro" id="IPR029063">
    <property type="entry name" value="SAM-dependent_MTases_sf"/>
</dbReference>
<dbReference type="Proteomes" id="UP001438707">
    <property type="component" value="Unassembled WGS sequence"/>
</dbReference>
<dbReference type="InterPro" id="IPR025714">
    <property type="entry name" value="Methyltranfer_dom"/>
</dbReference>
<comment type="caution">
    <text evidence="2">The sequence shown here is derived from an EMBL/GenBank/DDBJ whole genome shotgun (WGS) entry which is preliminary data.</text>
</comment>
<evidence type="ECO:0000313" key="2">
    <source>
        <dbReference type="EMBL" id="KAK9841477.1"/>
    </source>
</evidence>
<evidence type="ECO:0000259" key="1">
    <source>
        <dbReference type="Pfam" id="PF13847"/>
    </source>
</evidence>
<feature type="domain" description="Methyltransferase" evidence="1">
    <location>
        <begin position="54"/>
        <end position="102"/>
    </location>
</feature>
<organism evidence="2 3">
    <name type="scientific">Apatococcus lobatus</name>
    <dbReference type="NCBI Taxonomy" id="904363"/>
    <lineage>
        <taxon>Eukaryota</taxon>
        <taxon>Viridiplantae</taxon>
        <taxon>Chlorophyta</taxon>
        <taxon>core chlorophytes</taxon>
        <taxon>Trebouxiophyceae</taxon>
        <taxon>Chlorellales</taxon>
        <taxon>Chlorellaceae</taxon>
        <taxon>Apatococcus</taxon>
    </lineage>
</organism>
<accession>A0AAW1S6G3</accession>
<reference evidence="2 3" key="1">
    <citation type="journal article" date="2024" name="Nat. Commun.">
        <title>Phylogenomics reveals the evolutionary origins of lichenization in chlorophyte algae.</title>
        <authorList>
            <person name="Puginier C."/>
            <person name="Libourel C."/>
            <person name="Otte J."/>
            <person name="Skaloud P."/>
            <person name="Haon M."/>
            <person name="Grisel S."/>
            <person name="Petersen M."/>
            <person name="Berrin J.G."/>
            <person name="Delaux P.M."/>
            <person name="Dal Grande F."/>
            <person name="Keller J."/>
        </authorList>
    </citation>
    <scope>NUCLEOTIDE SEQUENCE [LARGE SCALE GENOMIC DNA]</scope>
    <source>
        <strain evidence="2 3">SAG 2145</strain>
    </source>
</reference>
<dbReference type="SUPFAM" id="SSF53335">
    <property type="entry name" value="S-adenosyl-L-methionine-dependent methyltransferases"/>
    <property type="match status" value="1"/>
</dbReference>
<name>A0AAW1S6G3_9CHLO</name>